<dbReference type="SUPFAM" id="SSF52283">
    <property type="entry name" value="Formate/glycerate dehydrogenase catalytic domain-like"/>
    <property type="match status" value="1"/>
</dbReference>
<feature type="domain" description="D-isomer specific 2-hydroxyacid dehydrogenase NAD-binding" evidence="6">
    <location>
        <begin position="121"/>
        <end position="300"/>
    </location>
</feature>
<dbReference type="EMBL" id="BRXS01000001">
    <property type="protein sequence ID" value="GLC23568.1"/>
    <property type="molecule type" value="Genomic_DNA"/>
</dbReference>
<dbReference type="PANTHER" id="PTHR10996">
    <property type="entry name" value="2-HYDROXYACID DEHYDROGENASE-RELATED"/>
    <property type="match status" value="1"/>
</dbReference>
<dbReference type="Proteomes" id="UP001161325">
    <property type="component" value="Unassembled WGS sequence"/>
</dbReference>
<dbReference type="RefSeq" id="WP_284348004.1">
    <property type="nucleotide sequence ID" value="NZ_BRXS01000001.1"/>
</dbReference>
<keyword evidence="8" id="KW-1185">Reference proteome</keyword>
<dbReference type="CDD" id="cd05301">
    <property type="entry name" value="GDH"/>
    <property type="match status" value="1"/>
</dbReference>
<dbReference type="FunFam" id="3.40.50.720:FF:000203">
    <property type="entry name" value="D-3-phosphoglycerate dehydrogenase (SerA)"/>
    <property type="match status" value="1"/>
</dbReference>
<accession>A0AA37QBE6</accession>
<evidence type="ECO:0000256" key="1">
    <source>
        <dbReference type="ARBA" id="ARBA00005854"/>
    </source>
</evidence>
<evidence type="ECO:0000313" key="7">
    <source>
        <dbReference type="EMBL" id="GLC23568.1"/>
    </source>
</evidence>
<dbReference type="InterPro" id="IPR050223">
    <property type="entry name" value="D-isomer_2-hydroxyacid_DH"/>
</dbReference>
<organism evidence="7 8">
    <name type="scientific">Roseisolibacter agri</name>
    <dbReference type="NCBI Taxonomy" id="2014610"/>
    <lineage>
        <taxon>Bacteria</taxon>
        <taxon>Pseudomonadati</taxon>
        <taxon>Gemmatimonadota</taxon>
        <taxon>Gemmatimonadia</taxon>
        <taxon>Gemmatimonadales</taxon>
        <taxon>Gemmatimonadaceae</taxon>
        <taxon>Roseisolibacter</taxon>
    </lineage>
</organism>
<evidence type="ECO:0000313" key="8">
    <source>
        <dbReference type="Proteomes" id="UP001161325"/>
    </source>
</evidence>
<evidence type="ECO:0000256" key="4">
    <source>
        <dbReference type="RuleBase" id="RU003719"/>
    </source>
</evidence>
<dbReference type="InterPro" id="IPR006139">
    <property type="entry name" value="D-isomer_2_OHA_DH_cat_dom"/>
</dbReference>
<evidence type="ECO:0000256" key="3">
    <source>
        <dbReference type="ARBA" id="ARBA00023027"/>
    </source>
</evidence>
<dbReference type="InterPro" id="IPR029753">
    <property type="entry name" value="D-isomer_DH_CS"/>
</dbReference>
<dbReference type="GO" id="GO:0005829">
    <property type="term" value="C:cytosol"/>
    <property type="evidence" value="ECO:0007669"/>
    <property type="project" value="TreeGrafter"/>
</dbReference>
<name>A0AA37QBE6_9BACT</name>
<dbReference type="GO" id="GO:0030267">
    <property type="term" value="F:glyoxylate reductase (NADPH) activity"/>
    <property type="evidence" value="ECO:0007669"/>
    <property type="project" value="TreeGrafter"/>
</dbReference>
<evidence type="ECO:0000256" key="2">
    <source>
        <dbReference type="ARBA" id="ARBA00023002"/>
    </source>
</evidence>
<reference evidence="7" key="1">
    <citation type="submission" date="2022-08" db="EMBL/GenBank/DDBJ databases">
        <title>Draft genome sequencing of Roseisolibacter agri AW1220.</title>
        <authorList>
            <person name="Tobiishi Y."/>
            <person name="Tonouchi A."/>
        </authorList>
    </citation>
    <scope>NUCLEOTIDE SEQUENCE</scope>
    <source>
        <strain evidence="7">AW1220</strain>
    </source>
</reference>
<comment type="caution">
    <text evidence="7">The sequence shown here is derived from an EMBL/GenBank/DDBJ whole genome shotgun (WGS) entry which is preliminary data.</text>
</comment>
<dbReference type="SUPFAM" id="SSF51735">
    <property type="entry name" value="NAD(P)-binding Rossmann-fold domains"/>
    <property type="match status" value="1"/>
</dbReference>
<protein>
    <submittedName>
        <fullName evidence="7">D-glycerate dehydrogenase</fullName>
    </submittedName>
</protein>
<dbReference type="PANTHER" id="PTHR10996:SF283">
    <property type="entry name" value="GLYOXYLATE_HYDROXYPYRUVATE REDUCTASE B"/>
    <property type="match status" value="1"/>
</dbReference>
<gene>
    <name evidence="7" type="ORF">rosag_00810</name>
</gene>
<dbReference type="Pfam" id="PF00389">
    <property type="entry name" value="2-Hacid_dh"/>
    <property type="match status" value="1"/>
</dbReference>
<comment type="similarity">
    <text evidence="1 4">Belongs to the D-isomer specific 2-hydroxyacid dehydrogenase family.</text>
</comment>
<keyword evidence="3" id="KW-0520">NAD</keyword>
<dbReference type="PROSITE" id="PS00670">
    <property type="entry name" value="D_2_HYDROXYACID_DH_2"/>
    <property type="match status" value="1"/>
</dbReference>
<proteinExistence type="inferred from homology"/>
<dbReference type="InterPro" id="IPR036291">
    <property type="entry name" value="NAD(P)-bd_dom_sf"/>
</dbReference>
<evidence type="ECO:0000259" key="5">
    <source>
        <dbReference type="Pfam" id="PF00389"/>
    </source>
</evidence>
<feature type="domain" description="D-isomer specific 2-hydroxyacid dehydrogenase catalytic" evidence="5">
    <location>
        <begin position="35"/>
        <end position="331"/>
    </location>
</feature>
<dbReference type="GO" id="GO:0016618">
    <property type="term" value="F:hydroxypyruvate reductase [NAD(P)H] activity"/>
    <property type="evidence" value="ECO:0007669"/>
    <property type="project" value="TreeGrafter"/>
</dbReference>
<keyword evidence="2 4" id="KW-0560">Oxidoreductase</keyword>
<dbReference type="PROSITE" id="PS00671">
    <property type="entry name" value="D_2_HYDROXYACID_DH_3"/>
    <property type="match status" value="1"/>
</dbReference>
<evidence type="ECO:0000259" key="6">
    <source>
        <dbReference type="Pfam" id="PF02826"/>
    </source>
</evidence>
<dbReference type="Gene3D" id="3.40.50.720">
    <property type="entry name" value="NAD(P)-binding Rossmann-like Domain"/>
    <property type="match status" value="2"/>
</dbReference>
<dbReference type="Pfam" id="PF02826">
    <property type="entry name" value="2-Hacid_dh_C"/>
    <property type="match status" value="1"/>
</dbReference>
<dbReference type="AlphaFoldDB" id="A0AA37QBE6"/>
<dbReference type="GO" id="GO:0051287">
    <property type="term" value="F:NAD binding"/>
    <property type="evidence" value="ECO:0007669"/>
    <property type="project" value="InterPro"/>
</dbReference>
<sequence>MRPVVAVTRRLPAPVEARLTSALTTAVDARLNADDRPLDADGLADALATADAVLCTVTDRIDAAVFAEAARRAPDGRPRAGLLANFGVGVNHIDLEAARAHGVAVTNTPGVLTDDTADVAIALMLMAARRLGEGERELRAGRWSGWRPTHLLGTSLTGATLGIVGFGRIGQAVARRAHHGFGMPVRYLNPSARDAEAAAVGATRCGTLAELLTTSDVVSLHCPATPATRHLIDAAALAHARPGAILVNTARGDVVDADALADALRAGRLAAAGLDVYEGEPRVPPALLALENVVLLPHLGSATVRTRRAMGDRALDNLEAFLAGRTPPDRVI</sequence>
<dbReference type="InterPro" id="IPR006140">
    <property type="entry name" value="D-isomer_DH_NAD-bd"/>
</dbReference>